<dbReference type="OrthoDB" id="10411455at2759"/>
<organism evidence="2 3">
    <name type="scientific">Nephila pilipes</name>
    <name type="common">Giant wood spider</name>
    <name type="synonym">Nephila maculata</name>
    <dbReference type="NCBI Taxonomy" id="299642"/>
    <lineage>
        <taxon>Eukaryota</taxon>
        <taxon>Metazoa</taxon>
        <taxon>Ecdysozoa</taxon>
        <taxon>Arthropoda</taxon>
        <taxon>Chelicerata</taxon>
        <taxon>Arachnida</taxon>
        <taxon>Araneae</taxon>
        <taxon>Araneomorphae</taxon>
        <taxon>Entelegynae</taxon>
        <taxon>Araneoidea</taxon>
        <taxon>Nephilidae</taxon>
        <taxon>Nephila</taxon>
    </lineage>
</organism>
<evidence type="ECO:0000256" key="1">
    <source>
        <dbReference type="SAM" id="MobiDB-lite"/>
    </source>
</evidence>
<keyword evidence="3" id="KW-1185">Reference proteome</keyword>
<dbReference type="Proteomes" id="UP000887013">
    <property type="component" value="Unassembled WGS sequence"/>
</dbReference>
<sequence length="168" mass="19010">MCPFPGRGRNLCPLHRVVHCRLDLKHLAVTAGPRRQRPTHRQSRTEHSGSRLHHVVHPGVHFEVLVRPQQVEVLQERPQCHRLIGHFAILYILIPNRDQQQHRVLSGCAEGGADISNNADPEDSEVGPSLDGPPELGLHPSQQLQRIRSAYAVPGHRGHDFFQPRLLR</sequence>
<gene>
    <name evidence="2" type="primary">NCL1_33650</name>
    <name evidence="2" type="ORF">NPIL_348081</name>
</gene>
<evidence type="ECO:0000313" key="2">
    <source>
        <dbReference type="EMBL" id="GFS31979.1"/>
    </source>
</evidence>
<dbReference type="AlphaFoldDB" id="A0A8X6JRI6"/>
<protein>
    <submittedName>
        <fullName evidence="2">Uncharacterized protein</fullName>
    </submittedName>
</protein>
<reference evidence="2" key="1">
    <citation type="submission" date="2020-08" db="EMBL/GenBank/DDBJ databases">
        <title>Multicomponent nature underlies the extraordinary mechanical properties of spider dragline silk.</title>
        <authorList>
            <person name="Kono N."/>
            <person name="Nakamura H."/>
            <person name="Mori M."/>
            <person name="Yoshida Y."/>
            <person name="Ohtoshi R."/>
            <person name="Malay A.D."/>
            <person name="Moran D.A.P."/>
            <person name="Tomita M."/>
            <person name="Numata K."/>
            <person name="Arakawa K."/>
        </authorList>
    </citation>
    <scope>NUCLEOTIDE SEQUENCE</scope>
</reference>
<dbReference type="EMBL" id="BMAW01087866">
    <property type="protein sequence ID" value="GFS31979.1"/>
    <property type="molecule type" value="Genomic_DNA"/>
</dbReference>
<feature type="region of interest" description="Disordered" evidence="1">
    <location>
        <begin position="31"/>
        <end position="52"/>
    </location>
</feature>
<feature type="region of interest" description="Disordered" evidence="1">
    <location>
        <begin position="112"/>
        <end position="139"/>
    </location>
</feature>
<proteinExistence type="predicted"/>
<name>A0A8X6JRI6_NEPPI</name>
<evidence type="ECO:0000313" key="3">
    <source>
        <dbReference type="Proteomes" id="UP000887013"/>
    </source>
</evidence>
<accession>A0A8X6JRI6</accession>
<comment type="caution">
    <text evidence="2">The sequence shown here is derived from an EMBL/GenBank/DDBJ whole genome shotgun (WGS) entry which is preliminary data.</text>
</comment>